<dbReference type="EMBL" id="JAASRO010000001">
    <property type="protein sequence ID" value="NIK61360.1"/>
    <property type="molecule type" value="Genomic_DNA"/>
</dbReference>
<keyword evidence="1" id="KW-0812">Transmembrane</keyword>
<evidence type="ECO:0000313" key="3">
    <source>
        <dbReference type="Proteomes" id="UP000555407"/>
    </source>
</evidence>
<feature type="transmembrane region" description="Helical" evidence="1">
    <location>
        <begin position="12"/>
        <end position="33"/>
    </location>
</feature>
<keyword evidence="3" id="KW-1185">Reference proteome</keyword>
<accession>A0A7X5VHL6</accession>
<keyword evidence="1" id="KW-1133">Transmembrane helix</keyword>
<proteinExistence type="predicted"/>
<protein>
    <submittedName>
        <fullName evidence="2">Uncharacterized protein</fullName>
    </submittedName>
</protein>
<dbReference type="AlphaFoldDB" id="A0A7X5VHL6"/>
<name>A0A7X5VHL6_9ACTN</name>
<comment type="caution">
    <text evidence="2">The sequence shown here is derived from an EMBL/GenBank/DDBJ whole genome shotgun (WGS) entry which is preliminary data.</text>
</comment>
<keyword evidence="1" id="KW-0472">Membrane</keyword>
<dbReference type="Proteomes" id="UP000555407">
    <property type="component" value="Unassembled WGS sequence"/>
</dbReference>
<reference evidence="2 3" key="1">
    <citation type="submission" date="2020-03" db="EMBL/GenBank/DDBJ databases">
        <title>Sequencing the genomes of 1000 actinobacteria strains.</title>
        <authorList>
            <person name="Klenk H.-P."/>
        </authorList>
    </citation>
    <scope>NUCLEOTIDE SEQUENCE [LARGE SCALE GENOMIC DNA]</scope>
    <source>
        <strain evidence="2 3">DSM 45490</strain>
    </source>
</reference>
<gene>
    <name evidence="2" type="ORF">BJY22_007077</name>
</gene>
<evidence type="ECO:0000256" key="1">
    <source>
        <dbReference type="SAM" id="Phobius"/>
    </source>
</evidence>
<organism evidence="2 3">
    <name type="scientific">Kribbella shirazensis</name>
    <dbReference type="NCBI Taxonomy" id="1105143"/>
    <lineage>
        <taxon>Bacteria</taxon>
        <taxon>Bacillati</taxon>
        <taxon>Actinomycetota</taxon>
        <taxon>Actinomycetes</taxon>
        <taxon>Propionibacteriales</taxon>
        <taxon>Kribbellaceae</taxon>
        <taxon>Kribbella</taxon>
    </lineage>
</organism>
<evidence type="ECO:0000313" key="2">
    <source>
        <dbReference type="EMBL" id="NIK61360.1"/>
    </source>
</evidence>
<sequence>MKVNRSVTPVGAVTRGLLAGTVGTLAMDALLYLRYRKDGGKDGFPRWELSANVDAWDQAPAPARGGETAVRRAVPP</sequence>